<name>W0RT42_9BACT</name>
<organism evidence="2 3">
    <name type="scientific">Gemmatirosa kalamazoonensis</name>
    <dbReference type="NCBI Taxonomy" id="861299"/>
    <lineage>
        <taxon>Bacteria</taxon>
        <taxon>Pseudomonadati</taxon>
        <taxon>Gemmatimonadota</taxon>
        <taxon>Gemmatimonadia</taxon>
        <taxon>Gemmatimonadales</taxon>
        <taxon>Gemmatimonadaceae</taxon>
        <taxon>Gemmatirosa</taxon>
    </lineage>
</organism>
<dbReference type="AlphaFoldDB" id="W0RT42"/>
<evidence type="ECO:0000313" key="2">
    <source>
        <dbReference type="EMBL" id="AHG92728.1"/>
    </source>
</evidence>
<dbReference type="OrthoDB" id="535891at2"/>
<dbReference type="KEGG" id="gba:J421_5193"/>
<reference evidence="2 3" key="1">
    <citation type="journal article" date="2014" name="Genome Announc.">
        <title>Genome Sequence and Methylome of Soil Bacterium Gemmatirosa kalamazoonensis KBS708T, a Member of the Rarely Cultivated Gemmatimonadetes Phylum.</title>
        <authorList>
            <person name="Debruyn J.M."/>
            <person name="Radosevich M."/>
            <person name="Wommack K.E."/>
            <person name="Polson S.W."/>
            <person name="Hauser L.J."/>
            <person name="Fawaz M.N."/>
            <person name="Korlach J."/>
            <person name="Tsai Y.C."/>
        </authorList>
    </citation>
    <scope>NUCLEOTIDE SEQUENCE [LARGE SCALE GENOMIC DNA]</scope>
    <source>
        <strain evidence="2 3">KBS708</strain>
        <plasmid evidence="3">Plasmid 1</plasmid>
    </source>
</reference>
<dbReference type="EMBL" id="CP007129">
    <property type="protein sequence ID" value="AHG92728.1"/>
    <property type="molecule type" value="Genomic_DNA"/>
</dbReference>
<dbReference type="InterPro" id="IPR046538">
    <property type="entry name" value="DUF6603"/>
</dbReference>
<dbReference type="HOGENOM" id="CLU_007760_0_0_0"/>
<feature type="domain" description="DUF6603" evidence="1">
    <location>
        <begin position="424"/>
        <end position="984"/>
    </location>
</feature>
<geneLocation type="plasmid" evidence="2 3">
    <name>1</name>
</geneLocation>
<dbReference type="PATRIC" id="fig|861299.3.peg.5249"/>
<evidence type="ECO:0000313" key="3">
    <source>
        <dbReference type="Proteomes" id="UP000019151"/>
    </source>
</evidence>
<protein>
    <recommendedName>
        <fullName evidence="1">DUF6603 domain-containing protein</fullName>
    </recommendedName>
</protein>
<dbReference type="InParanoid" id="W0RT42"/>
<accession>W0RT42</accession>
<dbReference type="Proteomes" id="UP000019151">
    <property type="component" value="Plasmid 1"/>
</dbReference>
<keyword evidence="2" id="KW-0614">Plasmid</keyword>
<proteinExistence type="predicted"/>
<gene>
    <name evidence="2" type="ORF">J421_5193</name>
</gene>
<sequence>MTAPAPTQFDDTLGQVAIELAKLVEPLRDELAAPAAKAFFAELGLDLADADVAAIAAPLGTAAARAGELVDLVPPLVAALEGDDSAAAVQQALAATLKVGQVIDALGALATAVESLALPTPPPAALAERIVDLLLARYLDGADQVNDVMEFAGLLDREDFREDSTDPAQPPFTIHTYHLEAIAEWLRDPAGKAAALYGWGPSFDGHLLFPRLERLLALSGLPVIHDATPGAERLDVVFLELTPTASGPAGLVVALRTELPATSGTVVIPLGGEARLELRADVGAPVDTAITIATDGTVSLTPPTPVTLAGTLGARLVVARDTPPDPFILFGQAGGSRVEFRQLVVGATAQLEAGAGTSHGALEVSAALDDGKVVIDVRDGDGFLGKILPTTHIEAAFSLLAGVSTERGFYFSGSSALEVRLPAHIALGPVSIEGLTIGAALDEGRVPLSLGADVKAQLGPIEAVVQNVGVTATLSFPPHDAGNLGPLQVDIGFKPPDGVGLRVDAGPITGGGFLAFDDAKGEYVGALELSFEGIFSLKAVGIVTTKMPDGRPGFALLILVTTEFVPIQLGFGFTLLGVGGLLGLERSLDTEALKLGVRTGAVTSVLFPPDVIGNITRIVSDLKAFFPIARGHFVVAPMGKLGWGTPTLISLELAIVLDIPSPQLVVLGVLRCILPEAAAPILKLQVNFAGGIDFARGTIWFDASLFDSSLLTFTLTGDMAVRVGWGDEPVFVVSVGGFHPAFHEVPSDLTGLRRLTIALLSGSNPRLVATTYFAVTSNTVQSGARVELYASGGGFNIYGFLGYDLLVQVRPLHFVADLEAGLALRRGDDVICGIHVSAELTGPTPWRAHGDASISFFFFSVHVGFDVTWGDDAPALPDDTVEVLPLVAAAIDDARNWRAELPRNTSQSVTLRRAQLPVGVVLLHPFGVLAVTQKIAPLEIAIDRFGEKRPIGETTFTVTRDDGGAAEPAREQFAIASFVRLTDSEKLARRSFEEMKAGLRLSAGDGAASGASVARDVTYEMSYLRHQHPERGGRVSILKSLFDTFSRGGAVAESPLSVASRRGGGNGPAGVAVAADEFHVVSVVDLSPAASGATARTQAEAYALRDALVRADPTLAGTLQVVAAHELAESAA</sequence>
<dbReference type="Pfam" id="PF20248">
    <property type="entry name" value="DUF6603"/>
    <property type="match status" value="1"/>
</dbReference>
<keyword evidence="3" id="KW-1185">Reference proteome</keyword>
<dbReference type="RefSeq" id="WP_025414057.1">
    <property type="nucleotide sequence ID" value="NZ_CP007129.1"/>
</dbReference>
<evidence type="ECO:0000259" key="1">
    <source>
        <dbReference type="Pfam" id="PF20248"/>
    </source>
</evidence>